<dbReference type="Gene3D" id="1.25.40.10">
    <property type="entry name" value="Tetratricopeptide repeat domain"/>
    <property type="match status" value="1"/>
</dbReference>
<keyword evidence="6" id="KW-0067">ATP-binding</keyword>
<evidence type="ECO:0000256" key="9">
    <source>
        <dbReference type="SAM" id="MobiDB-lite"/>
    </source>
</evidence>
<dbReference type="Pfam" id="PF00069">
    <property type="entry name" value="Pkinase"/>
    <property type="match status" value="1"/>
</dbReference>
<dbReference type="InterPro" id="IPR031636">
    <property type="entry name" value="PknG_TPR"/>
</dbReference>
<dbReference type="GO" id="GO:0005524">
    <property type="term" value="F:ATP binding"/>
    <property type="evidence" value="ECO:0007669"/>
    <property type="project" value="UniProtKB-KW"/>
</dbReference>
<dbReference type="Proteomes" id="UP000315759">
    <property type="component" value="Unassembled WGS sequence"/>
</dbReference>
<feature type="domain" description="Protein kinase" evidence="10">
    <location>
        <begin position="147"/>
        <end position="418"/>
    </location>
</feature>
<accession>A0A544W7D9</accession>
<dbReference type="CDD" id="cd14014">
    <property type="entry name" value="STKc_PknB_like"/>
    <property type="match status" value="1"/>
</dbReference>
<evidence type="ECO:0000313" key="11">
    <source>
        <dbReference type="EMBL" id="TQR88162.1"/>
    </source>
</evidence>
<sequence length="738" mass="78257">MTCAEPGCTGTVVDGYCDVCGTAPPAPGSTPAPPPVQSKATAASRPTARSKGTARTGSSRSSSTRGRLGAGVVTIPRIPKGDPAAAILTDPKVPEGSRFCGNTDCGKPVGRGADGNPGRVEGFCTQCGTRYSFVPKLSRGDVVGGQYEVQGAIAHGGLGWIYLAVDRNVHNRWVVLKGLINSTDADAMAAAAAEVLTLSEVEHPNIVRIYNFVEHLDVGATAPVGYIVMEYVGGTSLKQIRKARNAPLPPDQAVAYLVEIAPAVAYLHAQGLAYCDFKPDNVMQTDEQLKLIDLGAVIAMDDEESAIFGTAGYQAPEIAQTGPTVASDVYTVGRTLAVLVMDVPQEHGRFVDQLPGPAAVPVLAKYESLYRAILRATDVDPLRRFSSMEEMADQLTGVLHEIASTDTGIAQPRQSSYFSPQREVYGAGRDVPVKPARVIAALPVPVVDPTDSGAALLATTSGTPPAQLEYALDLARGGTNQGKSTSVEIPLRLVRASLELGAPDKARARIAELESTAAGDWRLPWYSAQCALLEGEFDKAAADFDTVLATLPGELAPKLALAATAELRGAREDAQRYYEMVWRTDHGYVSAAFGLARQRELAGDRVGAVAALDQIPAASSHFTDAGAAAIEILLEGRTAQNLDEQTLVDVDRRASALALESTAKRALLRLRVLGAALGWLEAGQRTTIPRLLGADFTVPGLRAGMERCYRDLARESSGMWERIELVEKANAIRPRTRV</sequence>
<evidence type="ECO:0000256" key="5">
    <source>
        <dbReference type="ARBA" id="ARBA00022777"/>
    </source>
</evidence>
<dbReference type="Pfam" id="PF16918">
    <property type="entry name" value="PknG_TPR"/>
    <property type="match status" value="1"/>
</dbReference>
<dbReference type="PROSITE" id="PS50011">
    <property type="entry name" value="PROTEIN_KINASE_DOM"/>
    <property type="match status" value="1"/>
</dbReference>
<protein>
    <recommendedName>
        <fullName evidence="1">non-specific serine/threonine protein kinase</fullName>
        <ecNumber evidence="1">2.7.11.1</ecNumber>
    </recommendedName>
</protein>
<feature type="compositionally biased region" description="Pro residues" evidence="9">
    <location>
        <begin position="26"/>
        <end position="36"/>
    </location>
</feature>
<feature type="compositionally biased region" description="Low complexity" evidence="9">
    <location>
        <begin position="49"/>
        <end position="70"/>
    </location>
</feature>
<keyword evidence="12" id="KW-1185">Reference proteome</keyword>
<keyword evidence="2" id="KW-0723">Serine/threonine-protein kinase</keyword>
<keyword evidence="3" id="KW-0808">Transferase</keyword>
<evidence type="ECO:0000256" key="1">
    <source>
        <dbReference type="ARBA" id="ARBA00012513"/>
    </source>
</evidence>
<gene>
    <name evidence="11" type="ORF">D8S82_03660</name>
</gene>
<dbReference type="Pfam" id="PF16919">
    <property type="entry name" value="PknG_rubred"/>
    <property type="match status" value="1"/>
</dbReference>
<dbReference type="SUPFAM" id="SSF48452">
    <property type="entry name" value="TPR-like"/>
    <property type="match status" value="1"/>
</dbReference>
<dbReference type="AlphaFoldDB" id="A0A544W7D9"/>
<dbReference type="InterPro" id="IPR011009">
    <property type="entry name" value="Kinase-like_dom_sf"/>
</dbReference>
<reference evidence="11 12" key="1">
    <citation type="submission" date="2018-10" db="EMBL/GenBank/DDBJ databases">
        <title>Draft genome of Mycobacterium hodleri strain B.</title>
        <authorList>
            <person name="Amande T.J."/>
            <person name="Mcgenity T.J."/>
        </authorList>
    </citation>
    <scope>NUCLEOTIDE SEQUENCE [LARGE SCALE GENOMIC DNA]</scope>
    <source>
        <strain evidence="11 12">B</strain>
    </source>
</reference>
<proteinExistence type="predicted"/>
<name>A0A544W7D9_9MYCO</name>
<dbReference type="InterPro" id="IPR031634">
    <property type="entry name" value="PknG_rubred"/>
</dbReference>
<dbReference type="EC" id="2.7.11.1" evidence="1"/>
<evidence type="ECO:0000256" key="6">
    <source>
        <dbReference type="ARBA" id="ARBA00022840"/>
    </source>
</evidence>
<keyword evidence="5 11" id="KW-0418">Kinase</keyword>
<dbReference type="PANTHER" id="PTHR24363:SF0">
    <property type="entry name" value="SERINE_THREONINE KINASE LIKE DOMAIN CONTAINING 1"/>
    <property type="match status" value="1"/>
</dbReference>
<evidence type="ECO:0000259" key="10">
    <source>
        <dbReference type="PROSITE" id="PS50011"/>
    </source>
</evidence>
<dbReference type="FunFam" id="3.30.200.20:FF:000205">
    <property type="entry name" value="Serine/threonine protein kinase"/>
    <property type="match status" value="1"/>
</dbReference>
<comment type="catalytic activity">
    <reaction evidence="8">
        <text>L-seryl-[protein] + ATP = O-phospho-L-seryl-[protein] + ADP + H(+)</text>
        <dbReference type="Rhea" id="RHEA:17989"/>
        <dbReference type="Rhea" id="RHEA-COMP:9863"/>
        <dbReference type="Rhea" id="RHEA-COMP:11604"/>
        <dbReference type="ChEBI" id="CHEBI:15378"/>
        <dbReference type="ChEBI" id="CHEBI:29999"/>
        <dbReference type="ChEBI" id="CHEBI:30616"/>
        <dbReference type="ChEBI" id="CHEBI:83421"/>
        <dbReference type="ChEBI" id="CHEBI:456216"/>
        <dbReference type="EC" id="2.7.11.1"/>
    </reaction>
</comment>
<dbReference type="InterPro" id="IPR011990">
    <property type="entry name" value="TPR-like_helical_dom_sf"/>
</dbReference>
<evidence type="ECO:0000256" key="3">
    <source>
        <dbReference type="ARBA" id="ARBA00022679"/>
    </source>
</evidence>
<organism evidence="11 12">
    <name type="scientific">Mycolicibacterium hodleri</name>
    <dbReference type="NCBI Taxonomy" id="49897"/>
    <lineage>
        <taxon>Bacteria</taxon>
        <taxon>Bacillati</taxon>
        <taxon>Actinomycetota</taxon>
        <taxon>Actinomycetes</taxon>
        <taxon>Mycobacteriales</taxon>
        <taxon>Mycobacteriaceae</taxon>
        <taxon>Mycolicibacterium</taxon>
    </lineage>
</organism>
<evidence type="ECO:0000256" key="8">
    <source>
        <dbReference type="ARBA" id="ARBA00048679"/>
    </source>
</evidence>
<dbReference type="FunFam" id="1.10.510.10:FF:000306">
    <property type="entry name" value="Serine/threonine protein kinase"/>
    <property type="match status" value="1"/>
</dbReference>
<dbReference type="SUPFAM" id="SSF56112">
    <property type="entry name" value="Protein kinase-like (PK-like)"/>
    <property type="match status" value="1"/>
</dbReference>
<dbReference type="Gene3D" id="1.10.510.10">
    <property type="entry name" value="Transferase(Phosphotransferase) domain 1"/>
    <property type="match status" value="1"/>
</dbReference>
<feature type="region of interest" description="Disordered" evidence="9">
    <location>
        <begin position="26"/>
        <end position="70"/>
    </location>
</feature>
<keyword evidence="4" id="KW-0547">Nucleotide-binding</keyword>
<dbReference type="EMBL" id="VIFX01000003">
    <property type="protein sequence ID" value="TQR88162.1"/>
    <property type="molecule type" value="Genomic_DNA"/>
</dbReference>
<comment type="caution">
    <text evidence="11">The sequence shown here is derived from an EMBL/GenBank/DDBJ whole genome shotgun (WGS) entry which is preliminary data.</text>
</comment>
<comment type="catalytic activity">
    <reaction evidence="7">
        <text>L-threonyl-[protein] + ATP = O-phospho-L-threonyl-[protein] + ADP + H(+)</text>
        <dbReference type="Rhea" id="RHEA:46608"/>
        <dbReference type="Rhea" id="RHEA-COMP:11060"/>
        <dbReference type="Rhea" id="RHEA-COMP:11605"/>
        <dbReference type="ChEBI" id="CHEBI:15378"/>
        <dbReference type="ChEBI" id="CHEBI:30013"/>
        <dbReference type="ChEBI" id="CHEBI:30616"/>
        <dbReference type="ChEBI" id="CHEBI:61977"/>
        <dbReference type="ChEBI" id="CHEBI:456216"/>
        <dbReference type="EC" id="2.7.11.1"/>
    </reaction>
</comment>
<evidence type="ECO:0000256" key="2">
    <source>
        <dbReference type="ARBA" id="ARBA00022527"/>
    </source>
</evidence>
<dbReference type="GO" id="GO:0004674">
    <property type="term" value="F:protein serine/threonine kinase activity"/>
    <property type="evidence" value="ECO:0007669"/>
    <property type="project" value="UniProtKB-KW"/>
</dbReference>
<dbReference type="Gene3D" id="3.30.200.20">
    <property type="entry name" value="Phosphorylase Kinase, domain 1"/>
    <property type="match status" value="1"/>
</dbReference>
<evidence type="ECO:0000256" key="4">
    <source>
        <dbReference type="ARBA" id="ARBA00022741"/>
    </source>
</evidence>
<dbReference type="PANTHER" id="PTHR24363">
    <property type="entry name" value="SERINE/THREONINE PROTEIN KINASE"/>
    <property type="match status" value="1"/>
</dbReference>
<dbReference type="RefSeq" id="WP_142550765.1">
    <property type="nucleotide sequence ID" value="NZ_VIFX01000003.1"/>
</dbReference>
<dbReference type="InterPro" id="IPR000719">
    <property type="entry name" value="Prot_kinase_dom"/>
</dbReference>
<evidence type="ECO:0000256" key="7">
    <source>
        <dbReference type="ARBA" id="ARBA00047899"/>
    </source>
</evidence>
<evidence type="ECO:0000313" key="12">
    <source>
        <dbReference type="Proteomes" id="UP000315759"/>
    </source>
</evidence>